<dbReference type="AlphaFoldDB" id="A0A087U4V5"/>
<evidence type="ECO:0000313" key="2">
    <source>
        <dbReference type="Proteomes" id="UP000054359"/>
    </source>
</evidence>
<sequence>MKILKLNPHKNFIDEQAIMMSIQKYDSFCRFPFNSTKLSCNFPKLRCREKKDYPAFLPQKILKQDSTHVYSYGRRQREERMITIREGLDKRSRRLRDLCKAKKLFVRIKRLTKEEIKTLTARKPVPIPPISEPDSDEICILSEIKNSNLTERKPSVVGGIKTHQAASEVRTSYRSMLSSNARNSSQSRISSVPLRYQSHFSNSYCKPG</sequence>
<proteinExistence type="predicted"/>
<dbReference type="OrthoDB" id="6288734at2759"/>
<dbReference type="Proteomes" id="UP000054359">
    <property type="component" value="Unassembled WGS sequence"/>
</dbReference>
<organism evidence="1 2">
    <name type="scientific">Stegodyphus mimosarum</name>
    <name type="common">African social velvet spider</name>
    <dbReference type="NCBI Taxonomy" id="407821"/>
    <lineage>
        <taxon>Eukaryota</taxon>
        <taxon>Metazoa</taxon>
        <taxon>Ecdysozoa</taxon>
        <taxon>Arthropoda</taxon>
        <taxon>Chelicerata</taxon>
        <taxon>Arachnida</taxon>
        <taxon>Araneae</taxon>
        <taxon>Araneomorphae</taxon>
        <taxon>Entelegynae</taxon>
        <taxon>Eresoidea</taxon>
        <taxon>Eresidae</taxon>
        <taxon>Stegodyphus</taxon>
    </lineage>
</organism>
<accession>A0A087U4V5</accession>
<name>A0A087U4V5_STEMI</name>
<dbReference type="EMBL" id="KK118169">
    <property type="protein sequence ID" value="KFM72394.1"/>
    <property type="molecule type" value="Genomic_DNA"/>
</dbReference>
<protein>
    <submittedName>
        <fullName evidence="1">Uncharacterized protein</fullName>
    </submittedName>
</protein>
<reference evidence="1 2" key="1">
    <citation type="submission" date="2013-11" db="EMBL/GenBank/DDBJ databases">
        <title>Genome sequencing of Stegodyphus mimosarum.</title>
        <authorList>
            <person name="Bechsgaard J."/>
        </authorList>
    </citation>
    <scope>NUCLEOTIDE SEQUENCE [LARGE SCALE GENOMIC DNA]</scope>
</reference>
<keyword evidence="2" id="KW-1185">Reference proteome</keyword>
<gene>
    <name evidence="1" type="ORF">X975_20606</name>
</gene>
<evidence type="ECO:0000313" key="1">
    <source>
        <dbReference type="EMBL" id="KFM72394.1"/>
    </source>
</evidence>
<feature type="non-terminal residue" evidence="1">
    <location>
        <position position="208"/>
    </location>
</feature>